<gene>
    <name evidence="1" type="ORF">M569_12236</name>
</gene>
<dbReference type="AlphaFoldDB" id="S8C6Z6"/>
<dbReference type="EMBL" id="AUSU01006060">
    <property type="protein sequence ID" value="EPS62554.1"/>
    <property type="molecule type" value="Genomic_DNA"/>
</dbReference>
<organism evidence="1 2">
    <name type="scientific">Genlisea aurea</name>
    <dbReference type="NCBI Taxonomy" id="192259"/>
    <lineage>
        <taxon>Eukaryota</taxon>
        <taxon>Viridiplantae</taxon>
        <taxon>Streptophyta</taxon>
        <taxon>Embryophyta</taxon>
        <taxon>Tracheophyta</taxon>
        <taxon>Spermatophyta</taxon>
        <taxon>Magnoliopsida</taxon>
        <taxon>eudicotyledons</taxon>
        <taxon>Gunneridae</taxon>
        <taxon>Pentapetalae</taxon>
        <taxon>asterids</taxon>
        <taxon>lamiids</taxon>
        <taxon>Lamiales</taxon>
        <taxon>Lentibulariaceae</taxon>
        <taxon>Genlisea</taxon>
    </lineage>
</organism>
<name>S8C6Z6_9LAMI</name>
<sequence length="85" mass="9758">MRILNIHNSRCSRKPSLPLATLLLTIEKVVILYAYLSVLLPVAATHRIKVEEDLEAEAIEGIDLIDDIDKPSQRYILFSRIFFYA</sequence>
<protein>
    <submittedName>
        <fullName evidence="1">Uncharacterized protein</fullName>
    </submittedName>
</protein>
<comment type="caution">
    <text evidence="1">The sequence shown here is derived from an EMBL/GenBank/DDBJ whole genome shotgun (WGS) entry which is preliminary data.</text>
</comment>
<evidence type="ECO:0000313" key="1">
    <source>
        <dbReference type="EMBL" id="EPS62554.1"/>
    </source>
</evidence>
<reference evidence="1 2" key="1">
    <citation type="journal article" date="2013" name="BMC Genomics">
        <title>The miniature genome of a carnivorous plant Genlisea aurea contains a low number of genes and short non-coding sequences.</title>
        <authorList>
            <person name="Leushkin E.V."/>
            <person name="Sutormin R.A."/>
            <person name="Nabieva E.R."/>
            <person name="Penin A.A."/>
            <person name="Kondrashov A.S."/>
            <person name="Logacheva M.D."/>
        </authorList>
    </citation>
    <scope>NUCLEOTIDE SEQUENCE [LARGE SCALE GENOMIC DNA]</scope>
</reference>
<keyword evidence="2" id="KW-1185">Reference proteome</keyword>
<proteinExistence type="predicted"/>
<dbReference type="Proteomes" id="UP000015453">
    <property type="component" value="Unassembled WGS sequence"/>
</dbReference>
<evidence type="ECO:0000313" key="2">
    <source>
        <dbReference type="Proteomes" id="UP000015453"/>
    </source>
</evidence>
<accession>S8C6Z6</accession>